<dbReference type="Proteomes" id="UP000233293">
    <property type="component" value="Unassembled WGS sequence"/>
</dbReference>
<dbReference type="SMART" id="SM00507">
    <property type="entry name" value="HNHc"/>
    <property type="match status" value="1"/>
</dbReference>
<protein>
    <recommendedName>
        <fullName evidence="1">HNH nuclease domain-containing protein</fullName>
    </recommendedName>
</protein>
<comment type="caution">
    <text evidence="2">The sequence shown here is derived from an EMBL/GenBank/DDBJ whole genome shotgun (WGS) entry which is preliminary data.</text>
</comment>
<dbReference type="EMBL" id="PIUM01000040">
    <property type="protein sequence ID" value="PKU22003.1"/>
    <property type="molecule type" value="Genomic_DNA"/>
</dbReference>
<sequence length="230" mass="26059">MLLSASRETWRLADDEHEAADERYRRIKPAILKRDGHVCQYCGFRCARYQECHHLSGDHADNRPENLVTICFFCHMTFHVGRTGNAISGEAQLVWYPELGQTALNHEARAVYIALQYGDDALREVARSVLASMQERSSLLTGSDYLGTQDGSVLGEALLRLSPKDYARRAETLAGVRLFPMGRKLLGGVDRFREILDFWVSDHGPYHRLQPDGWRAIYDALQPRPPSSAN</sequence>
<accession>A0A2N3PNL2</accession>
<reference evidence="3" key="1">
    <citation type="submission" date="2017-12" db="EMBL/GenBank/DDBJ databases">
        <title>Draft genome sequence of Telmatospirillum siberiense 26-4b1T, an acidotolerant peatland alphaproteobacterium potentially involved in sulfur cycling.</title>
        <authorList>
            <person name="Hausmann B."/>
            <person name="Pjevac P."/>
            <person name="Schreck K."/>
            <person name="Herbold C.W."/>
            <person name="Daims H."/>
            <person name="Wagner M."/>
            <person name="Pester M."/>
            <person name="Loy A."/>
        </authorList>
    </citation>
    <scope>NUCLEOTIDE SEQUENCE [LARGE SCALE GENOMIC DNA]</scope>
    <source>
        <strain evidence="3">26-4b1</strain>
    </source>
</reference>
<feature type="domain" description="HNH nuclease" evidence="1">
    <location>
        <begin position="26"/>
        <end position="76"/>
    </location>
</feature>
<name>A0A2N3PNL2_9PROT</name>
<dbReference type="NCBIfam" id="NF038221">
    <property type="entry name" value="IcmJ_DotN_IVB"/>
    <property type="match status" value="1"/>
</dbReference>
<gene>
    <name evidence="2" type="ORF">CWS72_24165</name>
</gene>
<dbReference type="AlphaFoldDB" id="A0A2N3PNL2"/>
<dbReference type="CDD" id="cd00085">
    <property type="entry name" value="HNHc"/>
    <property type="match status" value="1"/>
</dbReference>
<evidence type="ECO:0000259" key="1">
    <source>
        <dbReference type="SMART" id="SM00507"/>
    </source>
</evidence>
<keyword evidence="3" id="KW-1185">Reference proteome</keyword>
<evidence type="ECO:0000313" key="2">
    <source>
        <dbReference type="EMBL" id="PKU22003.1"/>
    </source>
</evidence>
<evidence type="ECO:0000313" key="3">
    <source>
        <dbReference type="Proteomes" id="UP000233293"/>
    </source>
</evidence>
<dbReference type="InterPro" id="IPR053558">
    <property type="entry name" value="T4SS_Dot/Icm_subcomplex"/>
</dbReference>
<dbReference type="InterPro" id="IPR003615">
    <property type="entry name" value="HNH_nuc"/>
</dbReference>
<organism evidence="2 3">
    <name type="scientific">Telmatospirillum siberiense</name>
    <dbReference type="NCBI Taxonomy" id="382514"/>
    <lineage>
        <taxon>Bacteria</taxon>
        <taxon>Pseudomonadati</taxon>
        <taxon>Pseudomonadota</taxon>
        <taxon>Alphaproteobacteria</taxon>
        <taxon>Rhodospirillales</taxon>
        <taxon>Rhodospirillaceae</taxon>
        <taxon>Telmatospirillum</taxon>
    </lineage>
</organism>
<proteinExistence type="predicted"/>